<dbReference type="InterPro" id="IPR000719">
    <property type="entry name" value="Prot_kinase_dom"/>
</dbReference>
<dbReference type="OrthoDB" id="2439031at2759"/>
<evidence type="ECO:0000313" key="7">
    <source>
        <dbReference type="EMBL" id="RIB00632.1"/>
    </source>
</evidence>
<dbReference type="Proteomes" id="UP000266673">
    <property type="component" value="Unassembled WGS sequence"/>
</dbReference>
<keyword evidence="5" id="KW-0067">ATP-binding</keyword>
<dbReference type="InterPro" id="IPR011009">
    <property type="entry name" value="Kinase-like_dom_sf"/>
</dbReference>
<evidence type="ECO:0000256" key="1">
    <source>
        <dbReference type="ARBA" id="ARBA00022527"/>
    </source>
</evidence>
<feature type="non-terminal residue" evidence="7">
    <location>
        <position position="126"/>
    </location>
</feature>
<sequence>TLKSLEQIHKHGLVHSDLHSGNVLLGFNGVKGSIKIGDLGLCQDVDPNFKNNNSYGILPYTAPEVLENFIQTTASDIYSFGMLMWEFTTGYQPFSNKAHNDKLILEILKGERPKITEDTPSIFANL</sequence>
<evidence type="ECO:0000256" key="2">
    <source>
        <dbReference type="ARBA" id="ARBA00022679"/>
    </source>
</evidence>
<organism evidence="7 8">
    <name type="scientific">Gigaspora rosea</name>
    <dbReference type="NCBI Taxonomy" id="44941"/>
    <lineage>
        <taxon>Eukaryota</taxon>
        <taxon>Fungi</taxon>
        <taxon>Fungi incertae sedis</taxon>
        <taxon>Mucoromycota</taxon>
        <taxon>Glomeromycotina</taxon>
        <taxon>Glomeromycetes</taxon>
        <taxon>Diversisporales</taxon>
        <taxon>Gigasporaceae</taxon>
        <taxon>Gigaspora</taxon>
    </lineage>
</organism>
<name>A0A397TR14_9GLOM</name>
<proteinExistence type="predicted"/>
<dbReference type="GO" id="GO:0005524">
    <property type="term" value="F:ATP binding"/>
    <property type="evidence" value="ECO:0007669"/>
    <property type="project" value="UniProtKB-KW"/>
</dbReference>
<dbReference type="PANTHER" id="PTHR24351">
    <property type="entry name" value="RIBOSOMAL PROTEIN S6 KINASE"/>
    <property type="match status" value="1"/>
</dbReference>
<feature type="domain" description="Protein kinase" evidence="6">
    <location>
        <begin position="1"/>
        <end position="126"/>
    </location>
</feature>
<evidence type="ECO:0000256" key="5">
    <source>
        <dbReference type="ARBA" id="ARBA00022840"/>
    </source>
</evidence>
<evidence type="ECO:0000313" key="8">
    <source>
        <dbReference type="Proteomes" id="UP000266673"/>
    </source>
</evidence>
<gene>
    <name evidence="7" type="ORF">C2G38_1879427</name>
</gene>
<keyword evidence="1" id="KW-0723">Serine/threonine-protein kinase</keyword>
<evidence type="ECO:0000259" key="6">
    <source>
        <dbReference type="PROSITE" id="PS50011"/>
    </source>
</evidence>
<dbReference type="GO" id="GO:0004674">
    <property type="term" value="F:protein serine/threonine kinase activity"/>
    <property type="evidence" value="ECO:0007669"/>
    <property type="project" value="UniProtKB-KW"/>
</dbReference>
<dbReference type="STRING" id="44941.A0A397TR14"/>
<comment type="caution">
    <text evidence="7">The sequence shown here is derived from an EMBL/GenBank/DDBJ whole genome shotgun (WGS) entry which is preliminary data.</text>
</comment>
<dbReference type="EMBL" id="QKWP01003850">
    <property type="protein sequence ID" value="RIB00632.1"/>
    <property type="molecule type" value="Genomic_DNA"/>
</dbReference>
<dbReference type="Gene3D" id="1.10.510.10">
    <property type="entry name" value="Transferase(Phosphotransferase) domain 1"/>
    <property type="match status" value="1"/>
</dbReference>
<keyword evidence="8" id="KW-1185">Reference proteome</keyword>
<evidence type="ECO:0000256" key="3">
    <source>
        <dbReference type="ARBA" id="ARBA00022741"/>
    </source>
</evidence>
<feature type="non-terminal residue" evidence="7">
    <location>
        <position position="1"/>
    </location>
</feature>
<dbReference type="Pfam" id="PF00069">
    <property type="entry name" value="Pkinase"/>
    <property type="match status" value="1"/>
</dbReference>
<keyword evidence="2" id="KW-0808">Transferase</keyword>
<protein>
    <submittedName>
        <fullName evidence="7">Kinase-like domain-containing protein</fullName>
    </submittedName>
</protein>
<dbReference type="AlphaFoldDB" id="A0A397TR14"/>
<dbReference type="PROSITE" id="PS50011">
    <property type="entry name" value="PROTEIN_KINASE_DOM"/>
    <property type="match status" value="1"/>
</dbReference>
<keyword evidence="3" id="KW-0547">Nucleotide-binding</keyword>
<evidence type="ECO:0000256" key="4">
    <source>
        <dbReference type="ARBA" id="ARBA00022777"/>
    </source>
</evidence>
<dbReference type="SUPFAM" id="SSF56112">
    <property type="entry name" value="Protein kinase-like (PK-like)"/>
    <property type="match status" value="1"/>
</dbReference>
<reference evidence="7 8" key="1">
    <citation type="submission" date="2018-06" db="EMBL/GenBank/DDBJ databases">
        <title>Comparative genomics reveals the genomic features of Rhizophagus irregularis, R. cerebriforme, R. diaphanum and Gigaspora rosea, and their symbiotic lifestyle signature.</title>
        <authorList>
            <person name="Morin E."/>
            <person name="San Clemente H."/>
            <person name="Chen E.C.H."/>
            <person name="De La Providencia I."/>
            <person name="Hainaut M."/>
            <person name="Kuo A."/>
            <person name="Kohler A."/>
            <person name="Murat C."/>
            <person name="Tang N."/>
            <person name="Roy S."/>
            <person name="Loubradou J."/>
            <person name="Henrissat B."/>
            <person name="Grigoriev I.V."/>
            <person name="Corradi N."/>
            <person name="Roux C."/>
            <person name="Martin F.M."/>
        </authorList>
    </citation>
    <scope>NUCLEOTIDE SEQUENCE [LARGE SCALE GENOMIC DNA]</scope>
    <source>
        <strain evidence="7 8">DAOM 194757</strain>
    </source>
</reference>
<keyword evidence="4 7" id="KW-0418">Kinase</keyword>
<accession>A0A397TR14</accession>